<proteinExistence type="predicted"/>
<keyword evidence="12" id="KW-1185">Reference proteome</keyword>
<keyword evidence="4" id="KW-0997">Cell inner membrane</keyword>
<dbReference type="Proteomes" id="UP000723714">
    <property type="component" value="Unassembled WGS sequence"/>
</dbReference>
<feature type="transmembrane region" description="Helical" evidence="10">
    <location>
        <begin position="312"/>
        <end position="331"/>
    </location>
</feature>
<keyword evidence="6 10" id="KW-1133">Transmembrane helix</keyword>
<evidence type="ECO:0000256" key="10">
    <source>
        <dbReference type="SAM" id="Phobius"/>
    </source>
</evidence>
<feature type="transmembrane region" description="Helical" evidence="10">
    <location>
        <begin position="95"/>
        <end position="120"/>
    </location>
</feature>
<dbReference type="RefSeq" id="WP_216239915.1">
    <property type="nucleotide sequence ID" value="NZ_JABACJ020000003.1"/>
</dbReference>
<evidence type="ECO:0000256" key="2">
    <source>
        <dbReference type="ARBA" id="ARBA00022448"/>
    </source>
</evidence>
<evidence type="ECO:0000256" key="8">
    <source>
        <dbReference type="ARBA" id="ARBA00039381"/>
    </source>
</evidence>
<reference evidence="11 12" key="1">
    <citation type="submission" date="2021-06" db="EMBL/GenBank/DDBJ databases">
        <title>Faecalicatena sp. nov. isolated from porcine feces.</title>
        <authorList>
            <person name="Oh B.S."/>
            <person name="Lee J.H."/>
        </authorList>
    </citation>
    <scope>NUCLEOTIDE SEQUENCE [LARGE SCALE GENOMIC DNA]</scope>
    <source>
        <strain evidence="11 12">AGMB00832</strain>
    </source>
</reference>
<dbReference type="EMBL" id="JABACJ020000003">
    <property type="protein sequence ID" value="MBU3875091.1"/>
    <property type="molecule type" value="Genomic_DNA"/>
</dbReference>
<feature type="transmembrane region" description="Helical" evidence="10">
    <location>
        <begin position="231"/>
        <end position="250"/>
    </location>
</feature>
<sequence>MSGENNTTKTAPVRDLTVKQGFKLSKFLVSWEMVLVYILLLINIVLMMKKANLYFSPGTIQAIIQSGMDVCPLVLGMIFILMLGDIDVSVASTMIFASMITGLCCQAGMPGIVGVIAGILAGGLCGAFNGFFVAYIGMPAVIVTIATSMLFRGIVKIILDVNVLKVFPSFYTAIAWTNIAGIPLSLIIFLLMGAGFVFILQKTRFGRRLYIIGNNATCAQYSGIDVRKTKLFVFVLMGFMCGIASIFFVGRMGGSVSSTMGTGYEMTAIAICVLGGVSTNGGKGKVYGPIIATLIMAFLTYTLGLLEVDANTRKIVTGFILIIAVLIPNVNRQLMANIKLKVVFKGNKNVEALNNKTAEEVKVLKNTIAETRKDSTLNEADKSAKIKKCEDKIASLQKKCKEQTAVWLEEQKEDERKAKARFNTK</sequence>
<keyword evidence="5 10" id="KW-0812">Transmembrane</keyword>
<dbReference type="InterPro" id="IPR001851">
    <property type="entry name" value="ABC_transp_permease"/>
</dbReference>
<dbReference type="PANTHER" id="PTHR32196">
    <property type="entry name" value="ABC TRANSPORTER PERMEASE PROTEIN YPHD-RELATED-RELATED"/>
    <property type="match status" value="1"/>
</dbReference>
<feature type="transmembrane region" description="Helical" evidence="10">
    <location>
        <begin position="60"/>
        <end position="83"/>
    </location>
</feature>
<feature type="transmembrane region" description="Helical" evidence="10">
    <location>
        <begin position="132"/>
        <end position="155"/>
    </location>
</feature>
<feature type="transmembrane region" description="Helical" evidence="10">
    <location>
        <begin position="262"/>
        <end position="279"/>
    </location>
</feature>
<accession>A0ABS6D121</accession>
<feature type="coiled-coil region" evidence="9">
    <location>
        <begin position="347"/>
        <end position="406"/>
    </location>
</feature>
<evidence type="ECO:0000256" key="6">
    <source>
        <dbReference type="ARBA" id="ARBA00022989"/>
    </source>
</evidence>
<organism evidence="11 12">
    <name type="scientific">Faecalicatena faecalis</name>
    <dbReference type="NCBI Taxonomy" id="2726362"/>
    <lineage>
        <taxon>Bacteria</taxon>
        <taxon>Bacillati</taxon>
        <taxon>Bacillota</taxon>
        <taxon>Clostridia</taxon>
        <taxon>Lachnospirales</taxon>
        <taxon>Lachnospiraceae</taxon>
        <taxon>Faecalicatena</taxon>
    </lineage>
</organism>
<evidence type="ECO:0000256" key="7">
    <source>
        <dbReference type="ARBA" id="ARBA00023136"/>
    </source>
</evidence>
<evidence type="ECO:0000256" key="5">
    <source>
        <dbReference type="ARBA" id="ARBA00022692"/>
    </source>
</evidence>
<comment type="caution">
    <text evidence="11">The sequence shown here is derived from an EMBL/GenBank/DDBJ whole genome shotgun (WGS) entry which is preliminary data.</text>
</comment>
<dbReference type="PANTHER" id="PTHR32196:SF71">
    <property type="entry name" value="AUTOINDUCER 2 IMPORT SYSTEM PERMEASE PROTEIN LSRD"/>
    <property type="match status" value="1"/>
</dbReference>
<evidence type="ECO:0000256" key="4">
    <source>
        <dbReference type="ARBA" id="ARBA00022519"/>
    </source>
</evidence>
<protein>
    <recommendedName>
        <fullName evidence="8">Autoinducer 2 import system permease protein LsrD</fullName>
    </recommendedName>
</protein>
<evidence type="ECO:0000313" key="11">
    <source>
        <dbReference type="EMBL" id="MBU3875091.1"/>
    </source>
</evidence>
<keyword evidence="9" id="KW-0175">Coiled coil</keyword>
<dbReference type="Pfam" id="PF02653">
    <property type="entry name" value="BPD_transp_2"/>
    <property type="match status" value="1"/>
</dbReference>
<keyword evidence="7 10" id="KW-0472">Membrane</keyword>
<feature type="transmembrane region" description="Helical" evidence="10">
    <location>
        <begin position="286"/>
        <end position="306"/>
    </location>
</feature>
<feature type="transmembrane region" description="Helical" evidence="10">
    <location>
        <begin position="175"/>
        <end position="200"/>
    </location>
</feature>
<keyword evidence="3" id="KW-1003">Cell membrane</keyword>
<dbReference type="CDD" id="cd06579">
    <property type="entry name" value="TM_PBP1_transp_AraH_like"/>
    <property type="match status" value="1"/>
</dbReference>
<evidence type="ECO:0000256" key="1">
    <source>
        <dbReference type="ARBA" id="ARBA00004651"/>
    </source>
</evidence>
<evidence type="ECO:0000313" key="12">
    <source>
        <dbReference type="Proteomes" id="UP000723714"/>
    </source>
</evidence>
<gene>
    <name evidence="11" type="ORF">HGO97_004595</name>
</gene>
<keyword evidence="2" id="KW-0813">Transport</keyword>
<evidence type="ECO:0000256" key="3">
    <source>
        <dbReference type="ARBA" id="ARBA00022475"/>
    </source>
</evidence>
<name>A0ABS6D121_9FIRM</name>
<comment type="subcellular location">
    <subcellularLocation>
        <location evidence="1">Cell membrane</location>
        <topology evidence="1">Multi-pass membrane protein</topology>
    </subcellularLocation>
</comment>
<evidence type="ECO:0000256" key="9">
    <source>
        <dbReference type="SAM" id="Coils"/>
    </source>
</evidence>
<feature type="transmembrane region" description="Helical" evidence="10">
    <location>
        <begin position="28"/>
        <end position="48"/>
    </location>
</feature>